<dbReference type="PANTHER" id="PTHR31956:SF1">
    <property type="entry name" value="NON-SPECIFIC PHOSPHOLIPASE C1"/>
    <property type="match status" value="1"/>
</dbReference>
<comment type="caution">
    <text evidence="4">The sequence shown here is derived from an EMBL/GenBank/DDBJ whole genome shotgun (WGS) entry which is preliminary data.</text>
</comment>
<keyword evidence="5" id="KW-1185">Reference proteome</keyword>
<evidence type="ECO:0000256" key="3">
    <source>
        <dbReference type="SAM" id="Phobius"/>
    </source>
</evidence>
<organism evidence="4 5">
    <name type="scientific">Chytriomyces confervae</name>
    <dbReference type="NCBI Taxonomy" id="246404"/>
    <lineage>
        <taxon>Eukaryota</taxon>
        <taxon>Fungi</taxon>
        <taxon>Fungi incertae sedis</taxon>
        <taxon>Chytridiomycota</taxon>
        <taxon>Chytridiomycota incertae sedis</taxon>
        <taxon>Chytridiomycetes</taxon>
        <taxon>Chytridiales</taxon>
        <taxon>Chytriomycetaceae</taxon>
        <taxon>Chytriomyces</taxon>
    </lineage>
</organism>
<dbReference type="InterPro" id="IPR017850">
    <property type="entry name" value="Alkaline_phosphatase_core_sf"/>
</dbReference>
<dbReference type="EMBL" id="QEAP01000421">
    <property type="protein sequence ID" value="TPX66903.1"/>
    <property type="molecule type" value="Genomic_DNA"/>
</dbReference>
<evidence type="ECO:0008006" key="6">
    <source>
        <dbReference type="Google" id="ProtNLM"/>
    </source>
</evidence>
<dbReference type="AlphaFoldDB" id="A0A507ES53"/>
<feature type="transmembrane region" description="Helical" evidence="3">
    <location>
        <begin position="241"/>
        <end position="261"/>
    </location>
</feature>
<dbReference type="GO" id="GO:0042578">
    <property type="term" value="F:phosphoric ester hydrolase activity"/>
    <property type="evidence" value="ECO:0007669"/>
    <property type="project" value="UniProtKB-ARBA"/>
</dbReference>
<protein>
    <recommendedName>
        <fullName evidence="6">Phospholipase C</fullName>
    </recommendedName>
</protein>
<feature type="transmembrane region" description="Helical" evidence="3">
    <location>
        <begin position="163"/>
        <end position="185"/>
    </location>
</feature>
<sequence>MAYLSLSTADSVYLPGRDSLTPLLYTPSLKQGFYMQFTATLTNSDQTSVKACASTNSTAPAVACPPNVPFDNNSTMCIVTQCSVKVVKSNHLVFIGAAAVVMPELVAPTSISQSGSGSQQQQQQPGDSSSNRKVDSMMGNGEANSNSTISGKRVSSHVGFEPAVIAVVVGAVLVVLGVVAMSLYLKVRRQAVKVKMQVERQGYFDEYGVYRLYNDPSSSVRVQQQQQQQQLQRPTTTTTSMVSVSLASSLLSAGAPLYISWSDAATSDKNDWLCITASSTPSWTNYMSGWKYTHGTDSKSSNPTLSAGSLALSAPSSPGQYTVFFCRNAGYDCPASVSFQVSAMKLTASAPTVVAGGFLRYAWTGADMASKNDWITFTTSGVPSKSSYISDSWQYTYGTQIKQGVSPPATGSISVKAPSTPGVYSAYYCKDNGYDCTASVQITVTAAKTECRAKPASSIEHVIMIVSENHSFDSYFGNYCQAAPGTFPTCNEGRKCCAAITPSVGGVKPQKLDDASNKANDRDHLSTSEICEMNGGKMDKFIKAGGCSGSADYNYAAADGTPGSASKYWAWAQQYAMADNFFQAAAGQSSMNDMYFARGAYVFQDNSAVPEASDCYNFFTASRKSYKDPMIADLLNQCSVSWTFYAEDFSFDPPFLQCYPNNYDPSDNPFEYYPSVRNSPNKESYFKDFSLFQKDVQNGQLPAVSYIKALGTRSEHPLVSTISAGEDFNSAIIDSILKSDKYKQNTLIILVPDESGGFRDSVSPPANSPIDNQPYGPRIPFVAVGHHVLENYISHVQMEPASLVRFIESNFLGGVPGQLQTRDAVVNNIGSLLNVTRTGYVFP</sequence>
<proteinExistence type="predicted"/>
<feature type="region of interest" description="Disordered" evidence="2">
    <location>
        <begin position="111"/>
        <end position="152"/>
    </location>
</feature>
<reference evidence="4 5" key="1">
    <citation type="journal article" date="2019" name="Sci. Rep.">
        <title>Comparative genomics of chytrid fungi reveal insights into the obligate biotrophic and pathogenic lifestyle of Synchytrium endobioticum.</title>
        <authorList>
            <person name="van de Vossenberg B.T.L.H."/>
            <person name="Warris S."/>
            <person name="Nguyen H.D.T."/>
            <person name="van Gent-Pelzer M.P.E."/>
            <person name="Joly D.L."/>
            <person name="van de Geest H.C."/>
            <person name="Bonants P.J.M."/>
            <person name="Smith D.S."/>
            <person name="Levesque C.A."/>
            <person name="van der Lee T.A.J."/>
        </authorList>
    </citation>
    <scope>NUCLEOTIDE SEQUENCE [LARGE SCALE GENOMIC DNA]</scope>
    <source>
        <strain evidence="4 5">CBS 675.73</strain>
    </source>
</reference>
<dbReference type="Gene3D" id="3.40.720.10">
    <property type="entry name" value="Alkaline Phosphatase, subunit A"/>
    <property type="match status" value="1"/>
</dbReference>
<dbReference type="Pfam" id="PF04185">
    <property type="entry name" value="Phosphoesterase"/>
    <property type="match status" value="1"/>
</dbReference>
<name>A0A507ES53_9FUNG</name>
<evidence type="ECO:0000313" key="5">
    <source>
        <dbReference type="Proteomes" id="UP000320333"/>
    </source>
</evidence>
<accession>A0A507ES53</accession>
<dbReference type="GO" id="GO:0009395">
    <property type="term" value="P:phospholipid catabolic process"/>
    <property type="evidence" value="ECO:0007669"/>
    <property type="project" value="TreeGrafter"/>
</dbReference>
<keyword evidence="3" id="KW-0472">Membrane</keyword>
<dbReference type="PANTHER" id="PTHR31956">
    <property type="entry name" value="NON-SPECIFIC PHOSPHOLIPASE C4-RELATED"/>
    <property type="match status" value="1"/>
</dbReference>
<gene>
    <name evidence="4" type="ORF">CcCBS67573_g07679</name>
</gene>
<keyword evidence="1" id="KW-0378">Hydrolase</keyword>
<keyword evidence="3" id="KW-1133">Transmembrane helix</keyword>
<dbReference type="InterPro" id="IPR007312">
    <property type="entry name" value="Phosphoesterase"/>
</dbReference>
<evidence type="ECO:0000256" key="2">
    <source>
        <dbReference type="SAM" id="MobiDB-lite"/>
    </source>
</evidence>
<feature type="compositionally biased region" description="Low complexity" evidence="2">
    <location>
        <begin position="112"/>
        <end position="129"/>
    </location>
</feature>
<keyword evidence="3" id="KW-0812">Transmembrane</keyword>
<dbReference type="OrthoDB" id="5135119at2759"/>
<evidence type="ECO:0000313" key="4">
    <source>
        <dbReference type="EMBL" id="TPX66903.1"/>
    </source>
</evidence>
<evidence type="ECO:0000256" key="1">
    <source>
        <dbReference type="ARBA" id="ARBA00022801"/>
    </source>
</evidence>
<dbReference type="Proteomes" id="UP000320333">
    <property type="component" value="Unassembled WGS sequence"/>
</dbReference>